<dbReference type="SMART" id="SM00176">
    <property type="entry name" value="RAN"/>
    <property type="match status" value="1"/>
</dbReference>
<dbReference type="FunFam" id="3.40.50.300:FF:001329">
    <property type="entry name" value="Small GTP-binding protein, putative"/>
    <property type="match status" value="1"/>
</dbReference>
<evidence type="ECO:0000313" key="3">
    <source>
        <dbReference type="Proteomes" id="UP001149090"/>
    </source>
</evidence>
<dbReference type="OMA" id="NQECEIF"/>
<dbReference type="NCBIfam" id="TIGR00231">
    <property type="entry name" value="small_GTP"/>
    <property type="match status" value="1"/>
</dbReference>
<comment type="similarity">
    <text evidence="1">Belongs to the small GTPase superfamily. Rab family.</text>
</comment>
<dbReference type="Proteomes" id="UP001149090">
    <property type="component" value="Unassembled WGS sequence"/>
</dbReference>
<dbReference type="CDD" id="cd00154">
    <property type="entry name" value="Rab"/>
    <property type="match status" value="1"/>
</dbReference>
<evidence type="ECO:0000256" key="1">
    <source>
        <dbReference type="ARBA" id="ARBA00006270"/>
    </source>
</evidence>
<name>A0A9Q0L9M4_ANAIG</name>
<protein>
    <submittedName>
        <fullName evidence="2">Uncharacterized protein</fullName>
    </submittedName>
</protein>
<proteinExistence type="inferred from homology"/>
<sequence length="212" mass="24177">MDEDYDLGFDFLFKISVIGDAGVGKSNLISRFVSDTFSLDTKSTIGFDICNKIYDLDGFRINLQILDTAGQERFRSTSDFLFRFCAGIILVFDITSKTSFQGLDFWIEEIYKSAPDSAIIFLVSNKHDLANDQGTFVITDEEITHFQEKHPKILKIFKASAKENMGIKETFHELASTILQKEKNRVPVQKKKDNITIAHQNNSDLKHKKKCC</sequence>
<comment type="caution">
    <text evidence="2">The sequence shown here is derived from an EMBL/GenBank/DDBJ whole genome shotgun (WGS) entry which is preliminary data.</text>
</comment>
<gene>
    <name evidence="2" type="ORF">M0811_02771</name>
</gene>
<dbReference type="InterPro" id="IPR050209">
    <property type="entry name" value="Rab_GTPases_membrane_traffic"/>
</dbReference>
<reference evidence="2" key="1">
    <citation type="submission" date="2022-10" db="EMBL/GenBank/DDBJ databases">
        <title>Novel sulphate-reducing endosymbionts in the free-living metamonad Anaeramoeba.</title>
        <authorList>
            <person name="Jerlstrom-Hultqvist J."/>
            <person name="Cepicka I."/>
            <person name="Gallot-Lavallee L."/>
            <person name="Salas-Leiva D."/>
            <person name="Curtis B.A."/>
            <person name="Zahonova K."/>
            <person name="Pipaliya S."/>
            <person name="Dacks J."/>
            <person name="Roger A.J."/>
        </authorList>
    </citation>
    <scope>NUCLEOTIDE SEQUENCE</scope>
    <source>
        <strain evidence="2">BMAN</strain>
    </source>
</reference>
<dbReference type="PRINTS" id="PR00449">
    <property type="entry name" value="RASTRNSFRMNG"/>
</dbReference>
<dbReference type="GO" id="GO:0005525">
    <property type="term" value="F:GTP binding"/>
    <property type="evidence" value="ECO:0007669"/>
    <property type="project" value="InterPro"/>
</dbReference>
<dbReference type="AlphaFoldDB" id="A0A9Q0L9M4"/>
<keyword evidence="3" id="KW-1185">Reference proteome</keyword>
<dbReference type="SMART" id="SM00173">
    <property type="entry name" value="RAS"/>
    <property type="match status" value="1"/>
</dbReference>
<dbReference type="PROSITE" id="PS51419">
    <property type="entry name" value="RAB"/>
    <property type="match status" value="1"/>
</dbReference>
<dbReference type="Pfam" id="PF00071">
    <property type="entry name" value="Ras"/>
    <property type="match status" value="1"/>
</dbReference>
<organism evidence="2 3">
    <name type="scientific">Anaeramoeba ignava</name>
    <name type="common">Anaerobic marine amoeba</name>
    <dbReference type="NCBI Taxonomy" id="1746090"/>
    <lineage>
        <taxon>Eukaryota</taxon>
        <taxon>Metamonada</taxon>
        <taxon>Anaeramoebidae</taxon>
        <taxon>Anaeramoeba</taxon>
    </lineage>
</organism>
<dbReference type="SUPFAM" id="SSF52540">
    <property type="entry name" value="P-loop containing nucleoside triphosphate hydrolases"/>
    <property type="match status" value="1"/>
</dbReference>
<accession>A0A9Q0L9M4</accession>
<dbReference type="SMART" id="SM00174">
    <property type="entry name" value="RHO"/>
    <property type="match status" value="1"/>
</dbReference>
<dbReference type="Gene3D" id="3.40.50.300">
    <property type="entry name" value="P-loop containing nucleotide triphosphate hydrolases"/>
    <property type="match status" value="1"/>
</dbReference>
<dbReference type="InterPro" id="IPR005225">
    <property type="entry name" value="Small_GTP-bd"/>
</dbReference>
<dbReference type="EMBL" id="JAPDFW010000125">
    <property type="protein sequence ID" value="KAJ5067583.1"/>
    <property type="molecule type" value="Genomic_DNA"/>
</dbReference>
<evidence type="ECO:0000313" key="2">
    <source>
        <dbReference type="EMBL" id="KAJ5067583.1"/>
    </source>
</evidence>
<dbReference type="PROSITE" id="PS51421">
    <property type="entry name" value="RAS"/>
    <property type="match status" value="1"/>
</dbReference>
<dbReference type="InterPro" id="IPR001806">
    <property type="entry name" value="Small_GTPase"/>
</dbReference>
<dbReference type="PANTHER" id="PTHR47979">
    <property type="entry name" value="DRAB11-RELATED"/>
    <property type="match status" value="1"/>
</dbReference>
<dbReference type="SMART" id="SM00175">
    <property type="entry name" value="RAB"/>
    <property type="match status" value="1"/>
</dbReference>
<dbReference type="GO" id="GO:0003924">
    <property type="term" value="F:GTPase activity"/>
    <property type="evidence" value="ECO:0007669"/>
    <property type="project" value="InterPro"/>
</dbReference>
<dbReference type="InterPro" id="IPR027417">
    <property type="entry name" value="P-loop_NTPase"/>
</dbReference>